<dbReference type="SMART" id="SM00382">
    <property type="entry name" value="AAA"/>
    <property type="match status" value="1"/>
</dbReference>
<dbReference type="EC" id="3.6.5.4" evidence="9"/>
<dbReference type="Gene3D" id="1.20.120.140">
    <property type="entry name" value="Signal recognition particle SRP54, nucleotide-binding domain"/>
    <property type="match status" value="1"/>
</dbReference>
<evidence type="ECO:0000256" key="9">
    <source>
        <dbReference type="HAMAP-Rule" id="MF_00920"/>
    </source>
</evidence>
<keyword evidence="6 9" id="KW-0472">Membrane</keyword>
<reference evidence="11 12" key="1">
    <citation type="journal article" date="2019" name="Appl. Environ. Microbiol.">
        <title>Environmental Evidence and Genomic Insight of Iron-oxidizing Bacteria Preference Towards More Corrosion Resistant Stainless Steel at Higher Salinities.</title>
        <authorList>
            <person name="Garrison C.E."/>
            <person name="Price K.A."/>
            <person name="Field E.K."/>
        </authorList>
    </citation>
    <scope>NUCLEOTIDE SEQUENCE [LARGE SCALE GENOMIC DNA]</scope>
    <source>
        <strain evidence="11 12">P3</strain>
    </source>
</reference>
<evidence type="ECO:0000259" key="10">
    <source>
        <dbReference type="PROSITE" id="PS00300"/>
    </source>
</evidence>
<gene>
    <name evidence="9 11" type="primary">ftsY</name>
    <name evidence="11" type="ORF">FEF65_12085</name>
</gene>
<dbReference type="InterPro" id="IPR036225">
    <property type="entry name" value="SRP/SRP_N"/>
</dbReference>
<dbReference type="GO" id="GO:0005886">
    <property type="term" value="C:plasma membrane"/>
    <property type="evidence" value="ECO:0007669"/>
    <property type="project" value="UniProtKB-SubCell"/>
</dbReference>
<evidence type="ECO:0000256" key="7">
    <source>
        <dbReference type="ARBA" id="ARBA00023170"/>
    </source>
</evidence>
<organism evidence="11 12">
    <name type="scientific">Mariprofundus erugo</name>
    <dbReference type="NCBI Taxonomy" id="2528639"/>
    <lineage>
        <taxon>Bacteria</taxon>
        <taxon>Pseudomonadati</taxon>
        <taxon>Pseudomonadota</taxon>
        <taxon>Candidatius Mariprofundia</taxon>
        <taxon>Mariprofundales</taxon>
        <taxon>Mariprofundaceae</taxon>
        <taxon>Mariprofundus</taxon>
    </lineage>
</organism>
<dbReference type="Pfam" id="PF00448">
    <property type="entry name" value="SRP54"/>
    <property type="match status" value="1"/>
</dbReference>
<comment type="caution">
    <text evidence="11">The sequence shown here is derived from an EMBL/GenBank/DDBJ whole genome shotgun (WGS) entry which is preliminary data.</text>
</comment>
<dbReference type="GO" id="GO:0003924">
    <property type="term" value="F:GTPase activity"/>
    <property type="evidence" value="ECO:0007669"/>
    <property type="project" value="UniProtKB-UniRule"/>
</dbReference>
<dbReference type="InterPro" id="IPR027417">
    <property type="entry name" value="P-loop_NTPase"/>
</dbReference>
<sequence length="300" mass="31857">MSSFFSRLKKGLARSREGLAQLMPGRNVEALSDADWMDIEDGLIMADCGGELTASLIKSVRKRRGASVEALKSSMLEMLPVAGAMNEPKSGPFVLLVVGVNGTGKTTTIGKLATMFRQQGKTVLVGAGDTFRAAAVEQLAVWVKRAGADMVRQHEGADPAAVAFDTVQRGMARNYDVVIVDTAGRVQTDRGLMDELAKVRRVIAKACPDAPHEVWQVVDGGTGQNAVVQVEKFRAVAGTSGLIVTKLDGSGKGGIVLQLSRKFGLPIRYVGVGETLEDLMPFDAEAFVTGLLPTPGERAD</sequence>
<dbReference type="PROSITE" id="PS00300">
    <property type="entry name" value="SRP54"/>
    <property type="match status" value="1"/>
</dbReference>
<evidence type="ECO:0000256" key="1">
    <source>
        <dbReference type="ARBA" id="ARBA00022475"/>
    </source>
</evidence>
<name>A0A5R9GIL6_9PROT</name>
<dbReference type="AlphaFoldDB" id="A0A5R9GIL6"/>
<dbReference type="Pfam" id="PF02881">
    <property type="entry name" value="SRP54_N"/>
    <property type="match status" value="1"/>
</dbReference>
<dbReference type="SMART" id="SM00962">
    <property type="entry name" value="SRP54"/>
    <property type="match status" value="1"/>
</dbReference>
<dbReference type="InterPro" id="IPR000897">
    <property type="entry name" value="SRP54_GTPase_dom"/>
</dbReference>
<dbReference type="GO" id="GO:0005047">
    <property type="term" value="F:signal recognition particle binding"/>
    <property type="evidence" value="ECO:0007669"/>
    <property type="project" value="TreeGrafter"/>
</dbReference>
<keyword evidence="4 9" id="KW-0378">Hydrolase</keyword>
<comment type="subcellular location">
    <subcellularLocation>
        <location evidence="9">Cell membrane</location>
        <topology evidence="9">Peripheral membrane protein</topology>
        <orientation evidence="9">Cytoplasmic side</orientation>
    </subcellularLocation>
    <subcellularLocation>
        <location evidence="9">Cytoplasm</location>
    </subcellularLocation>
</comment>
<dbReference type="NCBIfam" id="TIGR00064">
    <property type="entry name" value="ftsY"/>
    <property type="match status" value="1"/>
</dbReference>
<dbReference type="SUPFAM" id="SSF47364">
    <property type="entry name" value="Domain of the SRP/SRP receptor G-proteins"/>
    <property type="match status" value="1"/>
</dbReference>
<dbReference type="Proteomes" id="UP000306585">
    <property type="component" value="Unassembled WGS sequence"/>
</dbReference>
<keyword evidence="1 9" id="KW-1003">Cell membrane</keyword>
<evidence type="ECO:0000256" key="5">
    <source>
        <dbReference type="ARBA" id="ARBA00023134"/>
    </source>
</evidence>
<dbReference type="GO" id="GO:0006614">
    <property type="term" value="P:SRP-dependent cotranslational protein targeting to membrane"/>
    <property type="evidence" value="ECO:0007669"/>
    <property type="project" value="InterPro"/>
</dbReference>
<keyword evidence="12" id="KW-1185">Reference proteome</keyword>
<feature type="binding site" evidence="9">
    <location>
        <begin position="99"/>
        <end position="106"/>
    </location>
    <ligand>
        <name>GTP</name>
        <dbReference type="ChEBI" id="CHEBI:37565"/>
    </ligand>
</feature>
<keyword evidence="2 9" id="KW-0963">Cytoplasm</keyword>
<dbReference type="InterPro" id="IPR003593">
    <property type="entry name" value="AAA+_ATPase"/>
</dbReference>
<evidence type="ECO:0000313" key="11">
    <source>
        <dbReference type="EMBL" id="TLS65708.1"/>
    </source>
</evidence>
<keyword evidence="3 9" id="KW-0547">Nucleotide-binding</keyword>
<dbReference type="PANTHER" id="PTHR43134:SF1">
    <property type="entry name" value="SIGNAL RECOGNITION PARTICLE RECEPTOR SUBUNIT ALPHA"/>
    <property type="match status" value="1"/>
</dbReference>
<comment type="similarity">
    <text evidence="9">Belongs to the GTP-binding SRP family. FtsY subfamily.</text>
</comment>
<dbReference type="SMART" id="SM00963">
    <property type="entry name" value="SRP54_N"/>
    <property type="match status" value="1"/>
</dbReference>
<feature type="binding site" evidence="9">
    <location>
        <begin position="181"/>
        <end position="185"/>
    </location>
    <ligand>
        <name>GTP</name>
        <dbReference type="ChEBI" id="CHEBI:37565"/>
    </ligand>
</feature>
<dbReference type="InterPro" id="IPR013822">
    <property type="entry name" value="Signal_recog_particl_SRP54_hlx"/>
</dbReference>
<dbReference type="SUPFAM" id="SSF52540">
    <property type="entry name" value="P-loop containing nucleoside triphosphate hydrolases"/>
    <property type="match status" value="1"/>
</dbReference>
<feature type="domain" description="SRP54-type proteins GTP-binding" evidence="10">
    <location>
        <begin position="266"/>
        <end position="279"/>
    </location>
</feature>
<comment type="function">
    <text evidence="9">Involved in targeting and insertion of nascent membrane proteins into the cytoplasmic membrane. Acts as a receptor for the complex formed by the signal recognition particle (SRP) and the ribosome-nascent chain (RNC). Interaction with SRP-RNC leads to the transfer of the RNC complex to the Sec translocase for insertion into the membrane, the hydrolysis of GTP by both Ffh and FtsY, and the dissociation of the SRP-FtsY complex into the individual components.</text>
</comment>
<dbReference type="OrthoDB" id="5289004at2"/>
<accession>A0A5R9GIL6</accession>
<dbReference type="Gene3D" id="3.40.50.300">
    <property type="entry name" value="P-loop containing nucleotide triphosphate hydrolases"/>
    <property type="match status" value="1"/>
</dbReference>
<dbReference type="FunFam" id="3.40.50.300:FF:000053">
    <property type="entry name" value="Signal recognition particle receptor FtsY"/>
    <property type="match status" value="1"/>
</dbReference>
<keyword evidence="7 9" id="KW-0675">Receptor</keyword>
<evidence type="ECO:0000256" key="3">
    <source>
        <dbReference type="ARBA" id="ARBA00022741"/>
    </source>
</evidence>
<dbReference type="InterPro" id="IPR042101">
    <property type="entry name" value="SRP54_N_sf"/>
</dbReference>
<comment type="catalytic activity">
    <reaction evidence="8 9">
        <text>GTP + H2O = GDP + phosphate + H(+)</text>
        <dbReference type="Rhea" id="RHEA:19669"/>
        <dbReference type="ChEBI" id="CHEBI:15377"/>
        <dbReference type="ChEBI" id="CHEBI:15378"/>
        <dbReference type="ChEBI" id="CHEBI:37565"/>
        <dbReference type="ChEBI" id="CHEBI:43474"/>
        <dbReference type="ChEBI" id="CHEBI:58189"/>
        <dbReference type="EC" id="3.6.5.4"/>
    </reaction>
</comment>
<dbReference type="CDD" id="cd17874">
    <property type="entry name" value="FtsY"/>
    <property type="match status" value="1"/>
</dbReference>
<dbReference type="EMBL" id="VBRY01000013">
    <property type="protein sequence ID" value="TLS65708.1"/>
    <property type="molecule type" value="Genomic_DNA"/>
</dbReference>
<dbReference type="GO" id="GO:0005737">
    <property type="term" value="C:cytoplasm"/>
    <property type="evidence" value="ECO:0007669"/>
    <property type="project" value="UniProtKB-SubCell"/>
</dbReference>
<keyword evidence="5 9" id="KW-0342">GTP-binding</keyword>
<comment type="subunit">
    <text evidence="9">Part of the signal recognition particle protein translocation system, which is composed of SRP and FtsY. SRP is a ribonucleoprotein composed of Ffh and a 4.5S RNA molecule.</text>
</comment>
<evidence type="ECO:0000256" key="8">
    <source>
        <dbReference type="ARBA" id="ARBA00048027"/>
    </source>
</evidence>
<evidence type="ECO:0000256" key="6">
    <source>
        <dbReference type="ARBA" id="ARBA00023136"/>
    </source>
</evidence>
<evidence type="ECO:0000313" key="12">
    <source>
        <dbReference type="Proteomes" id="UP000306585"/>
    </source>
</evidence>
<dbReference type="GO" id="GO:0005525">
    <property type="term" value="F:GTP binding"/>
    <property type="evidence" value="ECO:0007669"/>
    <property type="project" value="UniProtKB-UniRule"/>
</dbReference>
<dbReference type="HAMAP" id="MF_00920">
    <property type="entry name" value="FtsY"/>
    <property type="match status" value="1"/>
</dbReference>
<protein>
    <recommendedName>
        <fullName evidence="9">Signal recognition particle receptor FtsY</fullName>
        <shortName evidence="9">SRP receptor</shortName>
        <ecNumber evidence="9">3.6.5.4</ecNumber>
    </recommendedName>
</protein>
<proteinExistence type="inferred from homology"/>
<evidence type="ECO:0000256" key="4">
    <source>
        <dbReference type="ARBA" id="ARBA00022801"/>
    </source>
</evidence>
<evidence type="ECO:0000256" key="2">
    <source>
        <dbReference type="ARBA" id="ARBA00022490"/>
    </source>
</evidence>
<dbReference type="RefSeq" id="WP_138240086.1">
    <property type="nucleotide sequence ID" value="NZ_VBRY01000013.1"/>
</dbReference>
<feature type="binding site" evidence="9">
    <location>
        <begin position="245"/>
        <end position="248"/>
    </location>
    <ligand>
        <name>GTP</name>
        <dbReference type="ChEBI" id="CHEBI:37565"/>
    </ligand>
</feature>
<dbReference type="InterPro" id="IPR004390">
    <property type="entry name" value="SR_rcpt_FtsY"/>
</dbReference>
<dbReference type="PANTHER" id="PTHR43134">
    <property type="entry name" value="SIGNAL RECOGNITION PARTICLE RECEPTOR SUBUNIT ALPHA"/>
    <property type="match status" value="1"/>
</dbReference>